<evidence type="ECO:0000256" key="8">
    <source>
        <dbReference type="ARBA" id="ARBA00022842"/>
    </source>
</evidence>
<dbReference type="GO" id="GO:0140358">
    <property type="term" value="F:P-type transmembrane transporter activity"/>
    <property type="evidence" value="ECO:0007669"/>
    <property type="project" value="InterPro"/>
</dbReference>
<dbReference type="InterPro" id="IPR036412">
    <property type="entry name" value="HAD-like_sf"/>
</dbReference>
<dbReference type="InterPro" id="IPR001757">
    <property type="entry name" value="P_typ_ATPase"/>
</dbReference>
<feature type="transmembrane region" description="Helical" evidence="13">
    <location>
        <begin position="1075"/>
        <end position="1094"/>
    </location>
</feature>
<sequence length="1246" mass="138273">MMSSRAKTNQTGINHNEEDFMFLDGYRRDRGMVLAAWILIVCTAGIVGLVFYWRRDLYVKFTCHRIAVGQADVILLRDAYEDVFVSRVADLSSQKRFYRKPPAGSVIDHAPVIKPTAAELGSFEEVKSLKYFDCKRVRYLWNSDTEVYEKLTGIPDVPLSYFEVNQAGLNDLTRSQRLVLFGLNAIAIKVNSIPKILLKEGLTPFYAFQVFAIILWYYEPYTVYASVIVVISCLSLSAQVFETWRQQNALRKRVQDYDIVQIQRPDGTVLSVASETLVPGDIVIIPKSGAKVVCDAVLLSGHCIVNESSLTGESVPVSKVPVASSDKDQFFSVRSNNRSMLFCGTKVLQSRGVDDQPAKAMVVRTGFMTAKGELIRSIIFFRRIDFKFQNQTFWYIAALGVMAVIGMIYSLIILAPQKWATQYSDAQANNDTTALNQTLAEYKATHNMIYARVDEMITRTLDLVTIVVPPALPAALTVGIIFSQWRLQKLKIFCISPRTINMCGLLNMVCFDKTGTLTEDGLDLKSVLPSSSSSDGKEAKFHEVSSAESKISDSEDPMVRAMATCHSLSLMTVEEPELGLGDQSADLIGDPLDLIMFQFGHWKLTERTFPGFGNTIFRVVTSPFVGRRSVSRLPDEDIKQGLVIFREFPFASAFQRMGVIVFNSVAERFESFVKGSAEKVIPLCNKSSVPSDWASRLEEFSSKGNRVIALAWKPLTAENPFEANKIPRSDAERDLQFIGLVIFENRIKPDTPSVIEELYQANFRNVMLTGDNMYTAISVARTCGILRPQDNLCVVHADEESVRLEPVAAEAPEPSHEGKKLLLSHAPNGHTEAAVSTDVLGLTGDTLQLIRKFHPVFMSQVLLQGTVFARVSPLEKQFMVEQFQGAGYQVAMCGDGANDCGALRAAHAGISLSESEAAAAAPFTSTNPSIACVPHVLREGRCALVTFFGIFFLMATYSMTQFTAVLLLYWTGVTLTDWQFLYQDLFELTILAIVIAFALPYHQLTSAHPPSSLKSFQALFSLVGHVILILIAQIIAFKVVQTLPCDTSVVRALAGDDGGGMNGAGTTLGNGCERYATFVVGILQIVFLSFIFAAGPPFRRPFYTNYIHVAVALGMIAFDLTCMLGPTYGILSMFGMSVVDQSAFGSRFIFLGIALGYLVAAVFFDRVIVQILVAKALDRPSFKRWRDIRRSDVEDALRQKVRRNYTTQNLTYRNLAFSAEAEHVDERLERPVDRSNGTTLQNGGRY</sequence>
<dbReference type="SUPFAM" id="SSF56784">
    <property type="entry name" value="HAD-like"/>
    <property type="match status" value="1"/>
</dbReference>
<reference evidence="17" key="1">
    <citation type="submission" date="2017-01" db="EMBL/GenBank/DDBJ databases">
        <title>Comparative genomics of anhydrobiosis in the tardigrade Hypsibius dujardini.</title>
        <authorList>
            <person name="Yoshida Y."/>
            <person name="Koutsovoulos G."/>
            <person name="Laetsch D."/>
            <person name="Stevens L."/>
            <person name="Kumar S."/>
            <person name="Horikawa D."/>
            <person name="Ishino K."/>
            <person name="Komine S."/>
            <person name="Tomita M."/>
            <person name="Blaxter M."/>
            <person name="Arakawa K."/>
        </authorList>
    </citation>
    <scope>NUCLEOTIDE SEQUENCE [LARGE SCALE GENOMIC DNA]</scope>
    <source>
        <strain evidence="17">Z151</strain>
    </source>
</reference>
<dbReference type="PANTHER" id="PTHR45630:SF8">
    <property type="entry name" value="CATION-TRANSPORTING ATPASE"/>
    <property type="match status" value="1"/>
</dbReference>
<keyword evidence="7 13" id="KW-0067">ATP-binding</keyword>
<feature type="transmembrane region" description="Helical" evidence="13">
    <location>
        <begin position="392"/>
        <end position="415"/>
    </location>
</feature>
<dbReference type="InterPro" id="IPR023214">
    <property type="entry name" value="HAD_sf"/>
</dbReference>
<dbReference type="InterPro" id="IPR023299">
    <property type="entry name" value="ATPase_P-typ_cyto_dom_N"/>
</dbReference>
<dbReference type="Gene3D" id="3.40.50.1000">
    <property type="entry name" value="HAD superfamily/HAD-like"/>
    <property type="match status" value="1"/>
</dbReference>
<dbReference type="SFLD" id="SFLDF00027">
    <property type="entry name" value="p-type_atpase"/>
    <property type="match status" value="1"/>
</dbReference>
<dbReference type="PANTHER" id="PTHR45630">
    <property type="entry name" value="CATION-TRANSPORTING ATPASE-RELATED"/>
    <property type="match status" value="1"/>
</dbReference>
<accession>A0A9X6NIS5</accession>
<dbReference type="GO" id="GO:0019829">
    <property type="term" value="F:ATPase-coupled monoatomic cation transmembrane transporter activity"/>
    <property type="evidence" value="ECO:0007669"/>
    <property type="project" value="UniProtKB-UniRule"/>
</dbReference>
<evidence type="ECO:0000256" key="1">
    <source>
        <dbReference type="ARBA" id="ARBA00004141"/>
    </source>
</evidence>
<dbReference type="SUPFAM" id="SSF81660">
    <property type="entry name" value="Metal cation-transporting ATPase, ATP-binding domain N"/>
    <property type="match status" value="1"/>
</dbReference>
<dbReference type="SUPFAM" id="SSF81653">
    <property type="entry name" value="Calcium ATPase, transduction domain A"/>
    <property type="match status" value="1"/>
</dbReference>
<feature type="transmembrane region" description="Helical" evidence="13">
    <location>
        <begin position="1106"/>
        <end position="1128"/>
    </location>
</feature>
<dbReference type="Proteomes" id="UP000192578">
    <property type="component" value="Unassembled WGS sequence"/>
</dbReference>
<evidence type="ECO:0000256" key="3">
    <source>
        <dbReference type="ARBA" id="ARBA00022553"/>
    </source>
</evidence>
<feature type="transmembrane region" description="Helical" evidence="13">
    <location>
        <begin position="201"/>
        <end position="218"/>
    </location>
</feature>
<evidence type="ECO:0000256" key="12">
    <source>
        <dbReference type="ARBA" id="ARBA00049360"/>
    </source>
</evidence>
<evidence type="ECO:0000256" key="7">
    <source>
        <dbReference type="ARBA" id="ARBA00022840"/>
    </source>
</evidence>
<dbReference type="InterPro" id="IPR023298">
    <property type="entry name" value="ATPase_P-typ_TM_dom_sf"/>
</dbReference>
<evidence type="ECO:0000256" key="5">
    <source>
        <dbReference type="ARBA" id="ARBA00022723"/>
    </source>
</evidence>
<keyword evidence="9 13" id="KW-1278">Translocase</keyword>
<name>A0A9X6NIS5_HYPEX</name>
<dbReference type="Pfam" id="PF00122">
    <property type="entry name" value="E1-E2_ATPase"/>
    <property type="match status" value="1"/>
</dbReference>
<organism evidence="16 17">
    <name type="scientific">Hypsibius exemplaris</name>
    <name type="common">Freshwater tardigrade</name>
    <dbReference type="NCBI Taxonomy" id="2072580"/>
    <lineage>
        <taxon>Eukaryota</taxon>
        <taxon>Metazoa</taxon>
        <taxon>Ecdysozoa</taxon>
        <taxon>Tardigrada</taxon>
        <taxon>Eutardigrada</taxon>
        <taxon>Parachela</taxon>
        <taxon>Hypsibioidea</taxon>
        <taxon>Hypsibiidae</taxon>
        <taxon>Hypsibius</taxon>
    </lineage>
</organism>
<keyword evidence="8 13" id="KW-0460">Magnesium</keyword>
<gene>
    <name evidence="16" type="ORF">BV898_19016</name>
</gene>
<evidence type="ECO:0000256" key="11">
    <source>
        <dbReference type="ARBA" id="ARBA00023136"/>
    </source>
</evidence>
<keyword evidence="3" id="KW-0597">Phosphoprotein</keyword>
<comment type="catalytic activity">
    <reaction evidence="12 13">
        <text>ATP + H2O = ADP + phosphate + H(+)</text>
        <dbReference type="Rhea" id="RHEA:13065"/>
        <dbReference type="ChEBI" id="CHEBI:15377"/>
        <dbReference type="ChEBI" id="CHEBI:15378"/>
        <dbReference type="ChEBI" id="CHEBI:30616"/>
        <dbReference type="ChEBI" id="CHEBI:43474"/>
        <dbReference type="ChEBI" id="CHEBI:456216"/>
    </reaction>
</comment>
<dbReference type="NCBIfam" id="TIGR01494">
    <property type="entry name" value="ATPase_P-type"/>
    <property type="match status" value="1"/>
</dbReference>
<dbReference type="Pfam" id="PF12409">
    <property type="entry name" value="P5-ATPase"/>
    <property type="match status" value="1"/>
</dbReference>
<evidence type="ECO:0000256" key="6">
    <source>
        <dbReference type="ARBA" id="ARBA00022741"/>
    </source>
</evidence>
<evidence type="ECO:0000313" key="16">
    <source>
        <dbReference type="EMBL" id="OWA54617.1"/>
    </source>
</evidence>
<keyword evidence="10 13" id="KW-1133">Transmembrane helix</keyword>
<feature type="transmembrane region" description="Helical" evidence="13">
    <location>
        <begin position="1016"/>
        <end position="1037"/>
    </location>
</feature>
<dbReference type="InterPro" id="IPR008250">
    <property type="entry name" value="ATPase_P-typ_transduc_dom_A_sf"/>
</dbReference>
<evidence type="ECO:0000256" key="10">
    <source>
        <dbReference type="ARBA" id="ARBA00022989"/>
    </source>
</evidence>
<dbReference type="InterPro" id="IPR047819">
    <property type="entry name" value="P5A-ATPase_N"/>
</dbReference>
<dbReference type="InterPro" id="IPR018303">
    <property type="entry name" value="ATPase_P-typ_P_site"/>
</dbReference>
<dbReference type="GO" id="GO:0006874">
    <property type="term" value="P:intracellular calcium ion homeostasis"/>
    <property type="evidence" value="ECO:0007669"/>
    <property type="project" value="TreeGrafter"/>
</dbReference>
<evidence type="ECO:0000256" key="13">
    <source>
        <dbReference type="RuleBase" id="RU362082"/>
    </source>
</evidence>
<keyword evidence="5 13" id="KW-0479">Metal-binding</keyword>
<evidence type="ECO:0000259" key="15">
    <source>
        <dbReference type="Pfam" id="PF12409"/>
    </source>
</evidence>
<proteinExistence type="inferred from homology"/>
<dbReference type="SUPFAM" id="SSF81665">
    <property type="entry name" value="Calcium ATPase, transmembrane domain M"/>
    <property type="match status" value="1"/>
</dbReference>
<evidence type="ECO:0000256" key="2">
    <source>
        <dbReference type="ARBA" id="ARBA00006000"/>
    </source>
</evidence>
<feature type="transmembrane region" description="Helical" evidence="13">
    <location>
        <begin position="944"/>
        <end position="970"/>
    </location>
</feature>
<feature type="transmembrane region" description="Helical" evidence="13">
    <location>
        <begin position="463"/>
        <end position="482"/>
    </location>
</feature>
<dbReference type="GO" id="GO:0005524">
    <property type="term" value="F:ATP binding"/>
    <property type="evidence" value="ECO:0007669"/>
    <property type="project" value="UniProtKB-UniRule"/>
</dbReference>
<dbReference type="GO" id="GO:0015203">
    <property type="term" value="F:polyamine transmembrane transporter activity"/>
    <property type="evidence" value="ECO:0007669"/>
    <property type="project" value="TreeGrafter"/>
</dbReference>
<dbReference type="GO" id="GO:0016887">
    <property type="term" value="F:ATP hydrolysis activity"/>
    <property type="evidence" value="ECO:0007669"/>
    <property type="project" value="InterPro"/>
</dbReference>
<keyword evidence="4 13" id="KW-0812">Transmembrane</keyword>
<feature type="transmembrane region" description="Helical" evidence="13">
    <location>
        <begin position="31"/>
        <end position="53"/>
    </location>
</feature>
<dbReference type="Gene3D" id="3.40.1110.10">
    <property type="entry name" value="Calcium-transporting ATPase, cytoplasmic domain N"/>
    <property type="match status" value="1"/>
</dbReference>
<evidence type="ECO:0000256" key="9">
    <source>
        <dbReference type="ARBA" id="ARBA00022967"/>
    </source>
</evidence>
<evidence type="ECO:0000313" key="17">
    <source>
        <dbReference type="Proteomes" id="UP000192578"/>
    </source>
</evidence>
<evidence type="ECO:0000259" key="14">
    <source>
        <dbReference type="Pfam" id="PF00122"/>
    </source>
</evidence>
<dbReference type="Gene3D" id="2.70.150.10">
    <property type="entry name" value="Calcium-transporting ATPase, cytoplasmic transduction domain A"/>
    <property type="match status" value="1"/>
</dbReference>
<comment type="subcellular location">
    <subcellularLocation>
        <location evidence="1 13">Membrane</location>
        <topology evidence="1 13">Multi-pass membrane protein</topology>
    </subcellularLocation>
</comment>
<dbReference type="SFLD" id="SFLDG00002">
    <property type="entry name" value="C1.7:_P-type_atpase_like"/>
    <property type="match status" value="1"/>
</dbReference>
<protein>
    <recommendedName>
        <fullName evidence="13">Cation-transporting ATPase</fullName>
        <ecNumber evidence="13">7.2.2.-</ecNumber>
    </recommendedName>
</protein>
<comment type="caution">
    <text evidence="16">The sequence shown here is derived from an EMBL/GenBank/DDBJ whole genome shotgun (WGS) entry which is preliminary data.</text>
</comment>
<feature type="transmembrane region" description="Helical" evidence="13">
    <location>
        <begin position="1148"/>
        <end position="1174"/>
    </location>
</feature>
<feature type="transmembrane region" description="Helical" evidence="13">
    <location>
        <begin position="224"/>
        <end position="244"/>
    </location>
</feature>
<dbReference type="InterPro" id="IPR006544">
    <property type="entry name" value="P-type_TPase_V"/>
</dbReference>
<keyword evidence="6 13" id="KW-0547">Nucleotide-binding</keyword>
<feature type="domain" description="P5B-type ATPase N-terminal" evidence="15">
    <location>
        <begin position="18"/>
        <end position="142"/>
    </location>
</feature>
<dbReference type="PROSITE" id="PS00154">
    <property type="entry name" value="ATPASE_E1_E2"/>
    <property type="match status" value="1"/>
</dbReference>
<dbReference type="GO" id="GO:0016020">
    <property type="term" value="C:membrane"/>
    <property type="evidence" value="ECO:0007669"/>
    <property type="project" value="UniProtKB-SubCell"/>
</dbReference>
<dbReference type="SFLD" id="SFLDS00003">
    <property type="entry name" value="Haloacid_Dehalogenase"/>
    <property type="match status" value="1"/>
</dbReference>
<keyword evidence="17" id="KW-1185">Reference proteome</keyword>
<dbReference type="EC" id="7.2.2.-" evidence="13"/>
<dbReference type="InterPro" id="IPR059000">
    <property type="entry name" value="ATPase_P-type_domA"/>
</dbReference>
<dbReference type="OrthoDB" id="48943at2759"/>
<feature type="transmembrane region" description="Helical" evidence="13">
    <location>
        <begin position="985"/>
        <end position="1004"/>
    </location>
</feature>
<dbReference type="InterPro" id="IPR044492">
    <property type="entry name" value="P_typ_ATPase_HD_dom"/>
</dbReference>
<dbReference type="PRINTS" id="PR00119">
    <property type="entry name" value="CATATPASE"/>
</dbReference>
<dbReference type="GO" id="GO:0046872">
    <property type="term" value="F:metal ion binding"/>
    <property type="evidence" value="ECO:0007669"/>
    <property type="project" value="UniProtKB-UniRule"/>
</dbReference>
<comment type="similarity">
    <text evidence="2 13">Belongs to the cation transport ATPase (P-type) (TC 3.A.3) family. Type V subfamily.</text>
</comment>
<dbReference type="AlphaFoldDB" id="A0A9X6NIS5"/>
<keyword evidence="11 13" id="KW-0472">Membrane</keyword>
<evidence type="ECO:0000256" key="4">
    <source>
        <dbReference type="ARBA" id="ARBA00022692"/>
    </source>
</evidence>
<dbReference type="Pfam" id="PF13246">
    <property type="entry name" value="Cation_ATPase"/>
    <property type="match status" value="1"/>
</dbReference>
<feature type="domain" description="P-type ATPase A" evidence="14">
    <location>
        <begin position="265"/>
        <end position="378"/>
    </location>
</feature>
<dbReference type="EMBL" id="MTYJ01000432">
    <property type="protein sequence ID" value="OWA54617.1"/>
    <property type="molecule type" value="Genomic_DNA"/>
</dbReference>